<feature type="region of interest" description="Disordered" evidence="1">
    <location>
        <begin position="1"/>
        <end position="54"/>
    </location>
</feature>
<feature type="compositionally biased region" description="Basic and acidic residues" evidence="1">
    <location>
        <begin position="1103"/>
        <end position="1115"/>
    </location>
</feature>
<accession>A0ABR1LH24</accession>
<feature type="compositionally biased region" description="Polar residues" evidence="1">
    <location>
        <begin position="1042"/>
        <end position="1058"/>
    </location>
</feature>
<proteinExistence type="predicted"/>
<feature type="compositionally biased region" description="Low complexity" evidence="1">
    <location>
        <begin position="711"/>
        <end position="730"/>
    </location>
</feature>
<evidence type="ECO:0000256" key="1">
    <source>
        <dbReference type="SAM" id="MobiDB-lite"/>
    </source>
</evidence>
<gene>
    <name evidence="3" type="ORF">IWX46DRAFT_584284</name>
</gene>
<dbReference type="InterPro" id="IPR015943">
    <property type="entry name" value="WD40/YVTN_repeat-like_dom_sf"/>
</dbReference>
<feature type="compositionally biased region" description="Pro residues" evidence="1">
    <location>
        <begin position="802"/>
        <end position="817"/>
    </location>
</feature>
<feature type="compositionally biased region" description="Basic and acidic residues" evidence="1">
    <location>
        <begin position="130"/>
        <end position="141"/>
    </location>
</feature>
<dbReference type="Gene3D" id="2.130.10.10">
    <property type="entry name" value="YVTN repeat-like/Quinoprotein amine dehydrogenase"/>
    <property type="match status" value="1"/>
</dbReference>
<dbReference type="SUPFAM" id="SSF82171">
    <property type="entry name" value="DPP6 N-terminal domain-like"/>
    <property type="match status" value="1"/>
</dbReference>
<feature type="compositionally biased region" description="Basic and acidic residues" evidence="1">
    <location>
        <begin position="775"/>
        <end position="797"/>
    </location>
</feature>
<feature type="compositionally biased region" description="Low complexity" evidence="1">
    <location>
        <begin position="754"/>
        <end position="768"/>
    </location>
</feature>
<feature type="compositionally biased region" description="Low complexity" evidence="1">
    <location>
        <begin position="189"/>
        <end position="207"/>
    </location>
</feature>
<reference evidence="3 4" key="1">
    <citation type="submission" date="2024-04" db="EMBL/GenBank/DDBJ databases">
        <title>Phyllosticta paracitricarpa is synonymous to the EU quarantine fungus P. citricarpa based on phylogenomic analyses.</title>
        <authorList>
            <consortium name="Lawrence Berkeley National Laboratory"/>
            <person name="Van Ingen-Buijs V.A."/>
            <person name="Van Westerhoven A.C."/>
            <person name="Haridas S."/>
            <person name="Skiadas P."/>
            <person name="Martin F."/>
            <person name="Groenewald J.Z."/>
            <person name="Crous P.W."/>
            <person name="Seidl M.F."/>
        </authorList>
    </citation>
    <scope>NUCLEOTIDE SEQUENCE [LARGE SCALE GENOMIC DNA]</scope>
    <source>
        <strain evidence="3 4">CBS 122670</strain>
    </source>
</reference>
<feature type="compositionally biased region" description="Low complexity" evidence="1">
    <location>
        <begin position="970"/>
        <end position="983"/>
    </location>
</feature>
<sequence>MRASERLSGQKQQGRTERVTGATSCQSTGREARAARAVREGINPPSSSTSGKQSRACQCREAFFSGRRGPIDHDEAKVGRLTQKAFGGCRVGLFPPSGAGRQLVRTAKDYLYHSCAPDTCGPCCAEADSPRAMDRSPHGHDLDDEEGLYADPTLSPTSRTLLDRPSDQESGDGQNAEDQPRSHRDESSSPRLSSAARSSSHTATTARSIASTNLSTLATSASHGSSIMAQDIKDAAALRARQRQHSPPTMTIFDLESDTATCSALPQPFGFSISRKGRMVAVFGTKNIWIIEANKLPRTCVRTLEVRRKPVALEILDDASLLAVLSNPFKVDLYRLQVDGVPGLEKVKSVILTVDASTIALSPDGMVLATGHSFGIELVSLAEKASENDRRSVNCDPMDHLMFSDDGRTLIATASARMPRPTTVFSVHGAFDGPLTEDGDLIPQECHVAWTRQILFPEKAHTAKHALILPDPLTGHVNELFAFDAEEDTWGIYDLGGMQFIETKENPPEAGLYVHAESLEDALPTVSPSLNHVAVAVKNQDSNSFWVYRLPDTFESNSAVYNELKEHSGDHSPLAPCSYVSMPREEDTCAQDISGLRWITNDENDDRTSERLLAVGNVVCNTAPDTPIMPGDAAKTKGILIMMDFDLRKTMESYIPAKAGRVTVDLDQTLPGEKLPEDEIDFEREVELVRTRTVAQKRGEAARAVAGHNLPRSSTTTSPQASSRAPASSRQDSDDYVNTALEEPYVQGQPRSQASLTRAATVAAASPANRRHLRALPDRPLEYRRADGLREMPHESDADNWIPPPPPYTPRADPPGPGAISISLSHPEGAPLPTIPSPPLAQNSTLPRLQIPNSGYSSPSSNIPNSAPLDRGHSTQQLANAAPRSANPTSRAPRIAQPESHRYSLPVLQSRRPGTGSRHHTSPSQAPFRPPPSPQDPTESPSQHPTTVPEHATIPSSSAPRPHPPPSPSISPTSAAAALLPSPNFNRSESVPTTPPIHHAALATNPRAAQSVDDFGTGPSARRRAGGIRGSLRRIGGLARGQGQTDVQRMSTIRSVRSTGGMRFRSATAPLAGGDGDEGEEGEVVEGWTRGNDDDGDGGGSGRKRERERERERGRSSSSSSGRGGRGGSGGRGGRVGGSGSGSGRANPSQASK</sequence>
<keyword evidence="4" id="KW-1185">Reference proteome</keyword>
<evidence type="ECO:0000313" key="4">
    <source>
        <dbReference type="Proteomes" id="UP001365128"/>
    </source>
</evidence>
<dbReference type="Proteomes" id="UP001365128">
    <property type="component" value="Unassembled WGS sequence"/>
</dbReference>
<comment type="caution">
    <text evidence="3">The sequence shown here is derived from an EMBL/GenBank/DDBJ whole genome shotgun (WGS) entry which is preliminary data.</text>
</comment>
<feature type="compositionally biased region" description="Basic and acidic residues" evidence="1">
    <location>
        <begin position="30"/>
        <end position="39"/>
    </location>
</feature>
<dbReference type="EMBL" id="JBBPDW010000042">
    <property type="protein sequence ID" value="KAK7534518.1"/>
    <property type="molecule type" value="Genomic_DNA"/>
</dbReference>
<feature type="compositionally biased region" description="Gly residues" evidence="1">
    <location>
        <begin position="1122"/>
        <end position="1143"/>
    </location>
</feature>
<evidence type="ECO:0000259" key="2">
    <source>
        <dbReference type="Pfam" id="PF23749"/>
    </source>
</evidence>
<feature type="region of interest" description="Disordered" evidence="1">
    <location>
        <begin position="130"/>
        <end position="207"/>
    </location>
</feature>
<feature type="compositionally biased region" description="Acidic residues" evidence="1">
    <location>
        <begin position="1075"/>
        <end position="1084"/>
    </location>
</feature>
<protein>
    <recommendedName>
        <fullName evidence="2">DUF7165 domain-containing protein</fullName>
    </recommendedName>
</protein>
<feature type="compositionally biased region" description="Low complexity" evidence="1">
    <location>
        <begin position="852"/>
        <end position="866"/>
    </location>
</feature>
<dbReference type="InterPro" id="IPR055589">
    <property type="entry name" value="DUF7165"/>
</dbReference>
<feature type="compositionally biased region" description="Polar residues" evidence="1">
    <location>
        <begin position="44"/>
        <end position="54"/>
    </location>
</feature>
<name>A0ABR1LH24_9PEZI</name>
<feature type="domain" description="DUF7165" evidence="2">
    <location>
        <begin position="248"/>
        <end position="569"/>
    </location>
</feature>
<evidence type="ECO:0000313" key="3">
    <source>
        <dbReference type="EMBL" id="KAK7534518.1"/>
    </source>
</evidence>
<feature type="region of interest" description="Disordered" evidence="1">
    <location>
        <begin position="698"/>
        <end position="1153"/>
    </location>
</feature>
<feature type="compositionally biased region" description="Basic and acidic residues" evidence="1">
    <location>
        <begin position="178"/>
        <end position="188"/>
    </location>
</feature>
<organism evidence="3 4">
    <name type="scientific">Phyllosticta citricarpa</name>
    <dbReference type="NCBI Taxonomy" id="55181"/>
    <lineage>
        <taxon>Eukaryota</taxon>
        <taxon>Fungi</taxon>
        <taxon>Dikarya</taxon>
        <taxon>Ascomycota</taxon>
        <taxon>Pezizomycotina</taxon>
        <taxon>Dothideomycetes</taxon>
        <taxon>Dothideomycetes incertae sedis</taxon>
        <taxon>Botryosphaeriales</taxon>
        <taxon>Phyllostictaceae</taxon>
        <taxon>Phyllosticta</taxon>
    </lineage>
</organism>
<dbReference type="Pfam" id="PF23749">
    <property type="entry name" value="DUF7165"/>
    <property type="match status" value="1"/>
</dbReference>